<feature type="transmembrane region" description="Helical" evidence="7">
    <location>
        <begin position="146"/>
        <end position="165"/>
    </location>
</feature>
<evidence type="ECO:0000256" key="7">
    <source>
        <dbReference type="SAM" id="Phobius"/>
    </source>
</evidence>
<evidence type="ECO:0000256" key="5">
    <source>
        <dbReference type="ARBA" id="ARBA00049660"/>
    </source>
</evidence>
<evidence type="ECO:0000256" key="2">
    <source>
        <dbReference type="ARBA" id="ARBA00022692"/>
    </source>
</evidence>
<protein>
    <submittedName>
        <fullName evidence="8">Uncharacterized protein</fullName>
    </submittedName>
</protein>
<comment type="similarity">
    <text evidence="5">Belongs to the FNT transporter (TC 1.A.16) family.</text>
</comment>
<accession>A0A815QD33</accession>
<name>A0A815QD33_9BILA</name>
<dbReference type="PANTHER" id="PTHR30520:SF6">
    <property type="entry name" value="FORMATE_NITRATE FAMILY TRANSPORTER (EUROFUNG)"/>
    <property type="match status" value="1"/>
</dbReference>
<keyword evidence="4 7" id="KW-0472">Membrane</keyword>
<feature type="region of interest" description="Disordered" evidence="6">
    <location>
        <begin position="231"/>
        <end position="346"/>
    </location>
</feature>
<dbReference type="EMBL" id="CAJNON010001420">
    <property type="protein sequence ID" value="CAF1461104.1"/>
    <property type="molecule type" value="Genomic_DNA"/>
</dbReference>
<dbReference type="InterPro" id="IPR023271">
    <property type="entry name" value="Aquaporin-like"/>
</dbReference>
<evidence type="ECO:0000313" key="8">
    <source>
        <dbReference type="EMBL" id="CAF1461104.1"/>
    </source>
</evidence>
<dbReference type="GO" id="GO:0015499">
    <property type="term" value="F:formate transmembrane transporter activity"/>
    <property type="evidence" value="ECO:0007669"/>
    <property type="project" value="TreeGrafter"/>
</dbReference>
<feature type="transmembrane region" description="Helical" evidence="7">
    <location>
        <begin position="185"/>
        <end position="208"/>
    </location>
</feature>
<dbReference type="GO" id="GO:0005886">
    <property type="term" value="C:plasma membrane"/>
    <property type="evidence" value="ECO:0007669"/>
    <property type="project" value="TreeGrafter"/>
</dbReference>
<dbReference type="Proteomes" id="UP000663891">
    <property type="component" value="Unassembled WGS sequence"/>
</dbReference>
<evidence type="ECO:0000256" key="3">
    <source>
        <dbReference type="ARBA" id="ARBA00022989"/>
    </source>
</evidence>
<proteinExistence type="inferred from homology"/>
<dbReference type="PANTHER" id="PTHR30520">
    <property type="entry name" value="FORMATE TRANSPORTER-RELATED"/>
    <property type="match status" value="1"/>
</dbReference>
<dbReference type="InterPro" id="IPR000292">
    <property type="entry name" value="For/NO2_transpt"/>
</dbReference>
<dbReference type="Pfam" id="PF01226">
    <property type="entry name" value="Form_Nir_trans"/>
    <property type="match status" value="2"/>
</dbReference>
<comment type="subcellular location">
    <subcellularLocation>
        <location evidence="1">Membrane</location>
        <topology evidence="1">Multi-pass membrane protein</topology>
    </subcellularLocation>
</comment>
<keyword evidence="2 7" id="KW-0812">Transmembrane</keyword>
<feature type="transmembrane region" description="Helical" evidence="7">
    <location>
        <begin position="12"/>
        <end position="34"/>
    </location>
</feature>
<dbReference type="InterPro" id="IPR024002">
    <property type="entry name" value="For/NO2_transpt_CS"/>
</dbReference>
<dbReference type="PROSITE" id="PS01005">
    <property type="entry name" value="FORMATE_NITRITE_TP_1"/>
    <property type="match status" value="1"/>
</dbReference>
<evidence type="ECO:0000256" key="1">
    <source>
        <dbReference type="ARBA" id="ARBA00004141"/>
    </source>
</evidence>
<organism evidence="8 9">
    <name type="scientific">Adineta steineri</name>
    <dbReference type="NCBI Taxonomy" id="433720"/>
    <lineage>
        <taxon>Eukaryota</taxon>
        <taxon>Metazoa</taxon>
        <taxon>Spiralia</taxon>
        <taxon>Gnathifera</taxon>
        <taxon>Rotifera</taxon>
        <taxon>Eurotatoria</taxon>
        <taxon>Bdelloidea</taxon>
        <taxon>Adinetida</taxon>
        <taxon>Adinetidae</taxon>
        <taxon>Adineta</taxon>
    </lineage>
</organism>
<sequence>NQNKKSSLAGVVLSFGGLFCLTVGGGSTLLVQSFGLGIHKTIQAAVFPVGLILVLVTGTDLFTGNTMVLVISTLHKKTTWIDLLISWSISFFVNFIGCLCFQYFLVYHAGLLTYDPYLSCTIKYAELKGLAFCLSTSARDLNSKIIGIYLLIWLFVAVEYEHSIANMFTVQMGMLLGANLSTGNYILNVLIPVTLGNILGGVTTISFIHYKTLKLSIIVLAPLSGQHTGTNIGGGGQNTGGGGSGQNTGGGGGGQNTGVGGGGQNTGVGGGGQNTGGGGGGRQNTGGGGGGGGGGGQNTGGGGGGAGQRIGGGSGDGGGQRIGGDGQRIDGDGDGDGGSGLHGFMP</sequence>
<feature type="transmembrane region" description="Helical" evidence="7">
    <location>
        <begin position="46"/>
        <end position="71"/>
    </location>
</feature>
<feature type="transmembrane region" description="Helical" evidence="7">
    <location>
        <begin position="83"/>
        <end position="104"/>
    </location>
</feature>
<reference evidence="8" key="1">
    <citation type="submission" date="2021-02" db="EMBL/GenBank/DDBJ databases">
        <authorList>
            <person name="Nowell W R."/>
        </authorList>
    </citation>
    <scope>NUCLEOTIDE SEQUENCE</scope>
</reference>
<feature type="compositionally biased region" description="Gly residues" evidence="6">
    <location>
        <begin position="231"/>
        <end position="326"/>
    </location>
</feature>
<evidence type="ECO:0000256" key="6">
    <source>
        <dbReference type="SAM" id="MobiDB-lite"/>
    </source>
</evidence>
<dbReference type="OrthoDB" id="4829at2759"/>
<evidence type="ECO:0000256" key="4">
    <source>
        <dbReference type="ARBA" id="ARBA00023136"/>
    </source>
</evidence>
<dbReference type="AlphaFoldDB" id="A0A815QD33"/>
<gene>
    <name evidence="8" type="ORF">VCS650_LOCUS40049</name>
</gene>
<feature type="non-terminal residue" evidence="8">
    <location>
        <position position="346"/>
    </location>
</feature>
<feature type="compositionally biased region" description="Gly residues" evidence="6">
    <location>
        <begin position="336"/>
        <end position="346"/>
    </location>
</feature>
<keyword evidence="3 7" id="KW-1133">Transmembrane helix</keyword>
<evidence type="ECO:0000313" key="9">
    <source>
        <dbReference type="Proteomes" id="UP000663891"/>
    </source>
</evidence>
<dbReference type="Gene3D" id="1.20.1080.10">
    <property type="entry name" value="Glycerol uptake facilitator protein"/>
    <property type="match status" value="2"/>
</dbReference>
<comment type="caution">
    <text evidence="8">The sequence shown here is derived from an EMBL/GenBank/DDBJ whole genome shotgun (WGS) entry which is preliminary data.</text>
</comment>